<reference evidence="2" key="1">
    <citation type="submission" date="2023-04" db="EMBL/GenBank/DDBJ databases">
        <authorList>
            <person name="Vijverberg K."/>
            <person name="Xiong W."/>
            <person name="Schranz E."/>
        </authorList>
    </citation>
    <scope>NUCLEOTIDE SEQUENCE</scope>
</reference>
<evidence type="ECO:0000313" key="3">
    <source>
        <dbReference type="Proteomes" id="UP001177003"/>
    </source>
</evidence>
<proteinExistence type="predicted"/>
<dbReference type="AlphaFoldDB" id="A0AA35ZC60"/>
<name>A0AA35ZC60_LACSI</name>
<gene>
    <name evidence="2" type="ORF">LSALG_LOCUS28849</name>
</gene>
<feature type="region of interest" description="Disordered" evidence="1">
    <location>
        <begin position="1"/>
        <end position="28"/>
    </location>
</feature>
<protein>
    <submittedName>
        <fullName evidence="2">Uncharacterized protein</fullName>
    </submittedName>
</protein>
<dbReference type="Proteomes" id="UP001177003">
    <property type="component" value="Chromosome 6"/>
</dbReference>
<sequence length="162" mass="17073">MYISANEGGVEVNDGGDTVNDGGEGVHNDRQLHDEVELTPMDFDASGNGDEVNVGGDADNVNDENVNDGGDVDIVNDGGDVFIVNDGGDASILINGGDVVNNGGDVFNDDGIADNVNVNEVHVQNEVMEGPIRTLLNKLRRKISETIIKLKLAKRVGDEDAL</sequence>
<feature type="compositionally biased region" description="Low complexity" evidence="1">
    <location>
        <begin position="1"/>
        <end position="21"/>
    </location>
</feature>
<accession>A0AA35ZC60</accession>
<keyword evidence="3" id="KW-1185">Reference proteome</keyword>
<evidence type="ECO:0000256" key="1">
    <source>
        <dbReference type="SAM" id="MobiDB-lite"/>
    </source>
</evidence>
<dbReference type="EMBL" id="OX465082">
    <property type="protein sequence ID" value="CAI9289621.1"/>
    <property type="molecule type" value="Genomic_DNA"/>
</dbReference>
<organism evidence="2 3">
    <name type="scientific">Lactuca saligna</name>
    <name type="common">Willowleaf lettuce</name>
    <dbReference type="NCBI Taxonomy" id="75948"/>
    <lineage>
        <taxon>Eukaryota</taxon>
        <taxon>Viridiplantae</taxon>
        <taxon>Streptophyta</taxon>
        <taxon>Embryophyta</taxon>
        <taxon>Tracheophyta</taxon>
        <taxon>Spermatophyta</taxon>
        <taxon>Magnoliopsida</taxon>
        <taxon>eudicotyledons</taxon>
        <taxon>Gunneridae</taxon>
        <taxon>Pentapetalae</taxon>
        <taxon>asterids</taxon>
        <taxon>campanulids</taxon>
        <taxon>Asterales</taxon>
        <taxon>Asteraceae</taxon>
        <taxon>Cichorioideae</taxon>
        <taxon>Cichorieae</taxon>
        <taxon>Lactucinae</taxon>
        <taxon>Lactuca</taxon>
    </lineage>
</organism>
<evidence type="ECO:0000313" key="2">
    <source>
        <dbReference type="EMBL" id="CAI9289621.1"/>
    </source>
</evidence>